<feature type="region of interest" description="Disordered" evidence="1">
    <location>
        <begin position="61"/>
        <end position="80"/>
    </location>
</feature>
<dbReference type="InterPro" id="IPR019056">
    <property type="entry name" value="Phage_TAC_6"/>
</dbReference>
<evidence type="ECO:0000313" key="2">
    <source>
        <dbReference type="EMBL" id="THD84356.1"/>
    </source>
</evidence>
<sequence>MRRIDWPGLMRAGMHGLGLTPDQFWRLTPAELRIMLGAEQAAPPLTRARLEELAAAFPDIDRAAKQEASNGRDRDAEGSA</sequence>
<dbReference type="Proteomes" id="UP000309450">
    <property type="component" value="Unassembled WGS sequence"/>
</dbReference>
<gene>
    <name evidence="2" type="ORF">E7811_00960</name>
</gene>
<dbReference type="EMBL" id="SSND01000001">
    <property type="protein sequence ID" value="THD84356.1"/>
    <property type="molecule type" value="Genomic_DNA"/>
</dbReference>
<dbReference type="OrthoDB" id="7582980at2"/>
<dbReference type="InterPro" id="IPR011739">
    <property type="entry name" value="GTA_rcc01693"/>
</dbReference>
<dbReference type="NCBIfam" id="TIGR02216">
    <property type="entry name" value="phage_TIGR02216"/>
    <property type="match status" value="1"/>
</dbReference>
<organism evidence="2 3">
    <name type="scientific">Aliigemmobacter aestuarii</name>
    <dbReference type="NCBI Taxonomy" id="1445661"/>
    <lineage>
        <taxon>Bacteria</taxon>
        <taxon>Pseudomonadati</taxon>
        <taxon>Pseudomonadota</taxon>
        <taxon>Alphaproteobacteria</taxon>
        <taxon>Rhodobacterales</taxon>
        <taxon>Paracoccaceae</taxon>
        <taxon>Aliigemmobacter</taxon>
    </lineage>
</organism>
<keyword evidence="3" id="KW-1185">Reference proteome</keyword>
<proteinExistence type="predicted"/>
<dbReference type="RefSeq" id="WP_136392737.1">
    <property type="nucleotide sequence ID" value="NZ_SSND01000001.1"/>
</dbReference>
<comment type="caution">
    <text evidence="2">The sequence shown here is derived from an EMBL/GenBank/DDBJ whole genome shotgun (WGS) entry which is preliminary data.</text>
</comment>
<reference evidence="2 3" key="1">
    <citation type="submission" date="2019-04" db="EMBL/GenBank/DDBJ databases">
        <title>Draft genome sequence of Gemmobacter aestuarii sp. nov.</title>
        <authorList>
            <person name="Hameed A."/>
            <person name="Lin S.-Y."/>
            <person name="Shahina M."/>
            <person name="Lai W.-A."/>
            <person name="Young C.-C."/>
        </authorList>
    </citation>
    <scope>NUCLEOTIDE SEQUENCE [LARGE SCALE GENOMIC DNA]</scope>
    <source>
        <strain evidence="2 3">CC-PW-75</strain>
    </source>
</reference>
<protein>
    <submittedName>
        <fullName evidence="2">Phage tail assembly chaperone</fullName>
    </submittedName>
</protein>
<evidence type="ECO:0000313" key="3">
    <source>
        <dbReference type="Proteomes" id="UP000309450"/>
    </source>
</evidence>
<dbReference type="Pfam" id="PF09550">
    <property type="entry name" value="Phage_TAC_6"/>
    <property type="match status" value="1"/>
</dbReference>
<name>A0A4S3MPF1_9RHOB</name>
<accession>A0A4S3MPF1</accession>
<evidence type="ECO:0000256" key="1">
    <source>
        <dbReference type="SAM" id="MobiDB-lite"/>
    </source>
</evidence>
<dbReference type="AlphaFoldDB" id="A0A4S3MPF1"/>